<dbReference type="EMBL" id="BARS01019320">
    <property type="protein sequence ID" value="GAF89581.1"/>
    <property type="molecule type" value="Genomic_DNA"/>
</dbReference>
<proteinExistence type="predicted"/>
<evidence type="ECO:0008006" key="2">
    <source>
        <dbReference type="Google" id="ProtNLM"/>
    </source>
</evidence>
<feature type="non-terminal residue" evidence="1">
    <location>
        <position position="273"/>
    </location>
</feature>
<evidence type="ECO:0000313" key="1">
    <source>
        <dbReference type="EMBL" id="GAF89581.1"/>
    </source>
</evidence>
<dbReference type="AlphaFoldDB" id="X0TQT4"/>
<name>X0TQT4_9ZZZZ</name>
<organism evidence="1">
    <name type="scientific">marine sediment metagenome</name>
    <dbReference type="NCBI Taxonomy" id="412755"/>
    <lineage>
        <taxon>unclassified sequences</taxon>
        <taxon>metagenomes</taxon>
        <taxon>ecological metagenomes</taxon>
    </lineage>
</organism>
<comment type="caution">
    <text evidence="1">The sequence shown here is derived from an EMBL/GenBank/DDBJ whole genome shotgun (WGS) entry which is preliminary data.</text>
</comment>
<reference evidence="1" key="1">
    <citation type="journal article" date="2014" name="Front. Microbiol.">
        <title>High frequency of phylogenetically diverse reductive dehalogenase-homologous genes in deep subseafloor sedimentary metagenomes.</title>
        <authorList>
            <person name="Kawai M."/>
            <person name="Futagami T."/>
            <person name="Toyoda A."/>
            <person name="Takaki Y."/>
            <person name="Nishi S."/>
            <person name="Hori S."/>
            <person name="Arai W."/>
            <person name="Tsubouchi T."/>
            <person name="Morono Y."/>
            <person name="Uchiyama I."/>
            <person name="Ito T."/>
            <person name="Fujiyama A."/>
            <person name="Inagaki F."/>
            <person name="Takami H."/>
        </authorList>
    </citation>
    <scope>NUCLEOTIDE SEQUENCE</scope>
    <source>
        <strain evidence="1">Expedition CK06-06</strain>
    </source>
</reference>
<protein>
    <recommendedName>
        <fullName evidence="2">AsmA-like C-terminal domain-containing protein</fullName>
    </recommendedName>
</protein>
<accession>X0TQT4</accession>
<sequence>MASELVREFLPKGLKLKGKREGTISFASEYPSGETDKLWANLRTGVKVGFEEADYMGLIFGPTEVDVEVEKGLLTVAPFSSRVNNGRFNFAGQADFRDEPTLFKTAGPIQLAKDIQITNEMTGRLLMYLNPIFAGAVSVSGVVDLNCERLAVPLAGGSKNDVELVGTISVRKLRLEASGLLGQILAAANIARAQDITISPTRFVLQNGMLRYDDMQMYVGNNPVNFKGVIGLDKSLNMTVTLPYTTRGETARVGKEARGRRITLVLKGTLDKP</sequence>
<gene>
    <name evidence="1" type="ORF">S01H1_31328</name>
</gene>